<keyword evidence="1" id="KW-0472">Membrane</keyword>
<dbReference type="EMBL" id="JACGWY010000002">
    <property type="protein sequence ID" value="MBA8816482.1"/>
    <property type="molecule type" value="Genomic_DNA"/>
</dbReference>
<name>A0A7W3JP71_9MICO</name>
<keyword evidence="1" id="KW-1133">Transmembrane helix</keyword>
<protein>
    <submittedName>
        <fullName evidence="2">Uncharacterized protein</fullName>
    </submittedName>
</protein>
<proteinExistence type="predicted"/>
<feature type="transmembrane region" description="Helical" evidence="1">
    <location>
        <begin position="7"/>
        <end position="25"/>
    </location>
</feature>
<gene>
    <name evidence="2" type="ORF">FHX48_001555</name>
</gene>
<evidence type="ECO:0000313" key="2">
    <source>
        <dbReference type="EMBL" id="MBA8816482.1"/>
    </source>
</evidence>
<evidence type="ECO:0000313" key="3">
    <source>
        <dbReference type="Proteomes" id="UP000526083"/>
    </source>
</evidence>
<reference evidence="2 3" key="1">
    <citation type="submission" date="2020-07" db="EMBL/GenBank/DDBJ databases">
        <title>Sequencing the genomes of 1000 actinobacteria strains.</title>
        <authorList>
            <person name="Klenk H.-P."/>
        </authorList>
    </citation>
    <scope>NUCLEOTIDE SEQUENCE [LARGE SCALE GENOMIC DNA]</scope>
    <source>
        <strain evidence="2 3">DSM 27576</strain>
    </source>
</reference>
<keyword evidence="3" id="KW-1185">Reference proteome</keyword>
<dbReference type="Proteomes" id="UP000526083">
    <property type="component" value="Unassembled WGS sequence"/>
</dbReference>
<dbReference type="AlphaFoldDB" id="A0A7W3JP71"/>
<evidence type="ECO:0000256" key="1">
    <source>
        <dbReference type="SAM" id="Phobius"/>
    </source>
</evidence>
<accession>A0A7W3JP71</accession>
<keyword evidence="1" id="KW-0812">Transmembrane</keyword>
<organism evidence="2 3">
    <name type="scientific">Microbacterium halimionae</name>
    <dbReference type="NCBI Taxonomy" id="1526413"/>
    <lineage>
        <taxon>Bacteria</taxon>
        <taxon>Bacillati</taxon>
        <taxon>Actinomycetota</taxon>
        <taxon>Actinomycetes</taxon>
        <taxon>Micrococcales</taxon>
        <taxon>Microbacteriaceae</taxon>
        <taxon>Microbacterium</taxon>
    </lineage>
</organism>
<sequence>MTKVRGVIVAEASAALAFITFVPHYEERS</sequence>
<comment type="caution">
    <text evidence="2">The sequence shown here is derived from an EMBL/GenBank/DDBJ whole genome shotgun (WGS) entry which is preliminary data.</text>
</comment>